<feature type="signal peptide" evidence="1">
    <location>
        <begin position="1"/>
        <end position="26"/>
    </location>
</feature>
<accession>A0ABU5E5U8</accession>
<gene>
    <name evidence="2" type="ORF">SMD31_20145</name>
</gene>
<sequence length="154" mass="16673">MPNIARHLPALTFLAALACWSGAAWADPAVSDQAMAEKLLGTHAITLQWLGTGTLKDAGKAEVKALAGEWHLTGRQDAAEGSVEVDGIVTFVDATSFGFKGKIVTQVTHINGGKACSRDGEFVFFKKGKRKYWRMQSIDNPCDVAADYVDIYLR</sequence>
<comment type="caution">
    <text evidence="2">The sequence shown here is derived from an EMBL/GenBank/DDBJ whole genome shotgun (WGS) entry which is preliminary data.</text>
</comment>
<dbReference type="Proteomes" id="UP001271769">
    <property type="component" value="Unassembled WGS sequence"/>
</dbReference>
<dbReference type="EMBL" id="JAXCLX010000004">
    <property type="protein sequence ID" value="MDY0874261.1"/>
    <property type="molecule type" value="Genomic_DNA"/>
</dbReference>
<dbReference type="RefSeq" id="WP_320502730.1">
    <property type="nucleotide sequence ID" value="NZ_JAXCLX010000004.1"/>
</dbReference>
<feature type="chain" id="PRO_5045725885" description="DUF1579 domain-containing protein" evidence="1">
    <location>
        <begin position="27"/>
        <end position="154"/>
    </location>
</feature>
<keyword evidence="3" id="KW-1185">Reference proteome</keyword>
<evidence type="ECO:0008006" key="4">
    <source>
        <dbReference type="Google" id="ProtNLM"/>
    </source>
</evidence>
<evidence type="ECO:0000313" key="2">
    <source>
        <dbReference type="EMBL" id="MDY0874261.1"/>
    </source>
</evidence>
<proteinExistence type="predicted"/>
<dbReference type="PROSITE" id="PS51257">
    <property type="entry name" value="PROKAR_LIPOPROTEIN"/>
    <property type="match status" value="1"/>
</dbReference>
<reference evidence="2 3" key="1">
    <citation type="journal article" date="2013" name="Antonie Van Leeuwenhoek">
        <title>Dongia rigui sp. nov., isolated from freshwater of a large wetland in Korea.</title>
        <authorList>
            <person name="Baik K.S."/>
            <person name="Hwang Y.M."/>
            <person name="Choi J.S."/>
            <person name="Kwon J."/>
            <person name="Seong C.N."/>
        </authorList>
    </citation>
    <scope>NUCLEOTIDE SEQUENCE [LARGE SCALE GENOMIC DNA]</scope>
    <source>
        <strain evidence="2 3">04SU4-P</strain>
    </source>
</reference>
<protein>
    <recommendedName>
        <fullName evidence="4">DUF1579 domain-containing protein</fullName>
    </recommendedName>
</protein>
<name>A0ABU5E5U8_9PROT</name>
<evidence type="ECO:0000313" key="3">
    <source>
        <dbReference type="Proteomes" id="UP001271769"/>
    </source>
</evidence>
<keyword evidence="1" id="KW-0732">Signal</keyword>
<organism evidence="2 3">
    <name type="scientific">Dongia rigui</name>
    <dbReference type="NCBI Taxonomy" id="940149"/>
    <lineage>
        <taxon>Bacteria</taxon>
        <taxon>Pseudomonadati</taxon>
        <taxon>Pseudomonadota</taxon>
        <taxon>Alphaproteobacteria</taxon>
        <taxon>Rhodospirillales</taxon>
        <taxon>Dongiaceae</taxon>
        <taxon>Dongia</taxon>
    </lineage>
</organism>
<evidence type="ECO:0000256" key="1">
    <source>
        <dbReference type="SAM" id="SignalP"/>
    </source>
</evidence>